<organism evidence="3 4">
    <name type="scientific">Acanthoscelides obtectus</name>
    <name type="common">Bean weevil</name>
    <name type="synonym">Bruchus obtectus</name>
    <dbReference type="NCBI Taxonomy" id="200917"/>
    <lineage>
        <taxon>Eukaryota</taxon>
        <taxon>Metazoa</taxon>
        <taxon>Ecdysozoa</taxon>
        <taxon>Arthropoda</taxon>
        <taxon>Hexapoda</taxon>
        <taxon>Insecta</taxon>
        <taxon>Pterygota</taxon>
        <taxon>Neoptera</taxon>
        <taxon>Endopterygota</taxon>
        <taxon>Coleoptera</taxon>
        <taxon>Polyphaga</taxon>
        <taxon>Cucujiformia</taxon>
        <taxon>Chrysomeloidea</taxon>
        <taxon>Chrysomelidae</taxon>
        <taxon>Bruchinae</taxon>
        <taxon>Bruchini</taxon>
        <taxon>Acanthoscelides</taxon>
    </lineage>
</organism>
<dbReference type="OrthoDB" id="10062605at2759"/>
<dbReference type="GO" id="GO:0000724">
    <property type="term" value="P:double-strand break repair via homologous recombination"/>
    <property type="evidence" value="ECO:0007669"/>
    <property type="project" value="TreeGrafter"/>
</dbReference>
<dbReference type="EMBL" id="CAKOFQ010006804">
    <property type="protein sequence ID" value="CAH1973026.1"/>
    <property type="molecule type" value="Genomic_DNA"/>
</dbReference>
<evidence type="ECO:0000256" key="1">
    <source>
        <dbReference type="ARBA" id="ARBA00023054"/>
    </source>
</evidence>
<evidence type="ECO:0000313" key="3">
    <source>
        <dbReference type="EMBL" id="CAH1973026.1"/>
    </source>
</evidence>
<dbReference type="PANTHER" id="PTHR45916">
    <property type="entry name" value="STRUCTURAL MAINTENANCE OF CHROMOSOMES PROTEIN 5"/>
    <property type="match status" value="1"/>
</dbReference>
<comment type="caution">
    <text evidence="3">The sequence shown here is derived from an EMBL/GenBank/DDBJ whole genome shotgun (WGS) entry which is preliminary data.</text>
</comment>
<sequence length="703" mass="81605">MAGDADFESTLQLVMRQIYTSCDVDNTNRAPISQLIEFIKPHMLGDLSALDHLKYLLEFNNEDGYISSEVFYSVMTQWAKKVANSDHEDFNDISPNNLDTIDEKHLPYTQSTPRASFGQKLLSSECLLNISGASANLSVIQSKDTNTVGKTTFEDQINRLEYQLNKCTNELEMVKLQLAASEEHNENLQADLERCKTRLMSEQQVNEHLQKNKAYCEELKDEICQSKKEIESLRTKLQQCEKDRNYMSTYVKDLEQEIGKLENRCKQYVENEQRVKSELCDIRAELDNNEQKMIELNKANEGLKAELNMNKTKIIDLTSENNELLDYRTHNLEKTSARRFSSSTAYAPRFSDSFRDIGSEEELSFGYQTNVSLLSPCMSLQAELSQVNFPIDEATREYIESLKSENRALKTKFEELTKETDHLYKEISKLEENIEQLEKAVKKSELDRDELEKRYKNTNGNSENALVAEIQNKLAKLQDEYAELQRKYASKELEVEEHNKKFNFEVAYKNAQKELNEKCQMLANLQKETNDYKSTICKLTTDNRSLETAMEELNKKLKKAEDVSYLNKNIEDVASQVQTHIDRKNEVMGELAKQTETLRDSIKVLEDKLRDKDNEVENLEKILKSQENIKNIMWRDNSDLRKQIEVLTVEKQKLTEEVHDLTICSETINNEVTSFHESTQMLCDKIANLTDENKKLEDRVMEI</sequence>
<dbReference type="Proteomes" id="UP001152888">
    <property type="component" value="Unassembled WGS sequence"/>
</dbReference>
<proteinExistence type="predicted"/>
<name>A0A9P0KFU1_ACAOB</name>
<evidence type="ECO:0000256" key="2">
    <source>
        <dbReference type="SAM" id="Coils"/>
    </source>
</evidence>
<reference evidence="3" key="1">
    <citation type="submission" date="2022-03" db="EMBL/GenBank/DDBJ databases">
        <authorList>
            <person name="Sayadi A."/>
        </authorList>
    </citation>
    <scope>NUCLEOTIDE SEQUENCE</scope>
</reference>
<gene>
    <name evidence="3" type="ORF">ACAOBT_LOCUS10325</name>
</gene>
<keyword evidence="1 2" id="KW-0175">Coiled coil</keyword>
<accession>A0A9P0KFU1</accession>
<feature type="coiled-coil region" evidence="2">
    <location>
        <begin position="150"/>
        <end position="212"/>
    </location>
</feature>
<feature type="coiled-coil region" evidence="2">
    <location>
        <begin position="399"/>
        <end position="563"/>
    </location>
</feature>
<feature type="coiled-coil region" evidence="2">
    <location>
        <begin position="251"/>
        <end position="306"/>
    </location>
</feature>
<dbReference type="AlphaFoldDB" id="A0A9P0KFU1"/>
<evidence type="ECO:0000313" key="4">
    <source>
        <dbReference type="Proteomes" id="UP001152888"/>
    </source>
</evidence>
<feature type="coiled-coil region" evidence="2">
    <location>
        <begin position="588"/>
        <end position="699"/>
    </location>
</feature>
<dbReference type="GO" id="GO:0030915">
    <property type="term" value="C:Smc5-Smc6 complex"/>
    <property type="evidence" value="ECO:0007669"/>
    <property type="project" value="TreeGrafter"/>
</dbReference>
<dbReference type="Gene3D" id="1.10.287.1490">
    <property type="match status" value="2"/>
</dbReference>
<keyword evidence="4" id="KW-1185">Reference proteome</keyword>
<protein>
    <submittedName>
        <fullName evidence="3">Uncharacterized protein</fullName>
    </submittedName>
</protein>
<dbReference type="GO" id="GO:0005634">
    <property type="term" value="C:nucleus"/>
    <property type="evidence" value="ECO:0007669"/>
    <property type="project" value="TreeGrafter"/>
</dbReference>
<dbReference type="PANTHER" id="PTHR45916:SF1">
    <property type="entry name" value="STRUCTURAL MAINTENANCE OF CHROMOSOMES PROTEIN 5"/>
    <property type="match status" value="1"/>
</dbReference>
<dbReference type="GO" id="GO:0003697">
    <property type="term" value="F:single-stranded DNA binding"/>
    <property type="evidence" value="ECO:0007669"/>
    <property type="project" value="TreeGrafter"/>
</dbReference>